<dbReference type="STRING" id="1432307.W9CM87"/>
<dbReference type="PANTHER" id="PTHR12390">
    <property type="entry name" value="UROPORPHYRINOGEN III SYNTHASE"/>
    <property type="match status" value="1"/>
</dbReference>
<dbReference type="GO" id="GO:0006782">
    <property type="term" value="P:protoporphyrinogen IX biosynthetic process"/>
    <property type="evidence" value="ECO:0007669"/>
    <property type="project" value="UniProtKB-UniPathway"/>
</dbReference>
<evidence type="ECO:0000259" key="3">
    <source>
        <dbReference type="Pfam" id="PF02602"/>
    </source>
</evidence>
<feature type="region of interest" description="Disordered" evidence="1">
    <location>
        <begin position="54"/>
        <end position="77"/>
    </location>
</feature>
<name>W9CM87_SCLBF</name>
<dbReference type="CDD" id="cd06578">
    <property type="entry name" value="HemD"/>
    <property type="match status" value="1"/>
</dbReference>
<dbReference type="InterPro" id="IPR039793">
    <property type="entry name" value="UROS/Hem4"/>
</dbReference>
<organism evidence="4 5">
    <name type="scientific">Sclerotinia borealis (strain F-4128)</name>
    <dbReference type="NCBI Taxonomy" id="1432307"/>
    <lineage>
        <taxon>Eukaryota</taxon>
        <taxon>Fungi</taxon>
        <taxon>Dikarya</taxon>
        <taxon>Ascomycota</taxon>
        <taxon>Pezizomycotina</taxon>
        <taxon>Leotiomycetes</taxon>
        <taxon>Helotiales</taxon>
        <taxon>Sclerotiniaceae</taxon>
        <taxon>Sclerotinia</taxon>
    </lineage>
</organism>
<dbReference type="PANTHER" id="PTHR12390:SF0">
    <property type="entry name" value="UROPORPHYRINOGEN-III SYNTHASE"/>
    <property type="match status" value="1"/>
</dbReference>
<dbReference type="HOGENOM" id="CLU_665917_0_0_1"/>
<feature type="signal peptide" evidence="2">
    <location>
        <begin position="1"/>
        <end position="32"/>
    </location>
</feature>
<proteinExistence type="predicted"/>
<sequence length="413" mass="46526">MRLTHPQTEFLSRFRAHLVALHILLEIFGAYPAWIEFGEERHEGGYVGAVGGGGGAGSVGREEGEGEEVDVRAGEDEVEEEDGRVLEDEVNEAKELQERQLGWGTKSVPNDGYEERLEEVSYDVMRVGGKGGERGFEPVFVPVLEHKFVEDGVVEVKRFLRERDIGREEGRKYGGLIFTSQRAVELFARLVEEGRGEGNVSEEWPYLQDVPIYTVGPATSRALRSIPQDPPLNIFGAETGNGEALAHYMLDHYGQWYKDRKTKPPVLFMVGEQRRDIIPKTLMNPNLPNEKRIQVDELVVYGTGVMESFEENFTNLLRDTKDREERWIIVFSPTGCEAMLRTLGMLDTQSGKVKSSDQGESGKRKIFIATIGPTTRDYLQNTFEYEPDVCAEMPSPEGVIGGIRKFWDDKEGI</sequence>
<dbReference type="FunFam" id="3.40.50.10090:FF:000011">
    <property type="entry name" value="Uroporphyrinogen-III synthase (UroS), putative"/>
    <property type="match status" value="1"/>
</dbReference>
<feature type="chain" id="PRO_5004922051" evidence="2">
    <location>
        <begin position="33"/>
        <end position="413"/>
    </location>
</feature>
<dbReference type="Pfam" id="PF02602">
    <property type="entry name" value="HEM4"/>
    <property type="match status" value="1"/>
</dbReference>
<evidence type="ECO:0000256" key="2">
    <source>
        <dbReference type="SAM" id="SignalP"/>
    </source>
</evidence>
<protein>
    <submittedName>
        <fullName evidence="4">Uroporphyrinogen-III synthase HemD</fullName>
    </submittedName>
</protein>
<dbReference type="InterPro" id="IPR003754">
    <property type="entry name" value="4pyrrol_synth_uPrphyn_synth"/>
</dbReference>
<dbReference type="SUPFAM" id="SSF69618">
    <property type="entry name" value="HemD-like"/>
    <property type="match status" value="1"/>
</dbReference>
<dbReference type="GO" id="GO:0006780">
    <property type="term" value="P:uroporphyrinogen III biosynthetic process"/>
    <property type="evidence" value="ECO:0007669"/>
    <property type="project" value="InterPro"/>
</dbReference>
<gene>
    <name evidence="4" type="ORF">SBOR_1763</name>
</gene>
<comment type="caution">
    <text evidence="4">The sequence shown here is derived from an EMBL/GenBank/DDBJ whole genome shotgun (WGS) entry which is preliminary data.</text>
</comment>
<dbReference type="UniPathway" id="UPA00251">
    <property type="reaction ID" value="UER00320"/>
</dbReference>
<reference evidence="4 5" key="1">
    <citation type="journal article" date="2014" name="Genome Announc.">
        <title>Draft genome sequence of Sclerotinia borealis, a psychrophilic plant pathogenic fungus.</title>
        <authorList>
            <person name="Mardanov A.V."/>
            <person name="Beletsky A.V."/>
            <person name="Kadnikov V.V."/>
            <person name="Ignatov A.N."/>
            <person name="Ravin N.V."/>
        </authorList>
    </citation>
    <scope>NUCLEOTIDE SEQUENCE [LARGE SCALE GENOMIC DNA]</scope>
    <source>
        <strain evidence="5">F-4157</strain>
    </source>
</reference>
<dbReference type="AlphaFoldDB" id="W9CM87"/>
<dbReference type="InterPro" id="IPR036108">
    <property type="entry name" value="4pyrrol_syn_uPrphyn_synt_sf"/>
</dbReference>
<dbReference type="GO" id="GO:0004852">
    <property type="term" value="F:uroporphyrinogen-III synthase activity"/>
    <property type="evidence" value="ECO:0007669"/>
    <property type="project" value="InterPro"/>
</dbReference>
<dbReference type="EMBL" id="AYSA01000065">
    <property type="protein sequence ID" value="ESZ97887.1"/>
    <property type="molecule type" value="Genomic_DNA"/>
</dbReference>
<dbReference type="GO" id="GO:0005829">
    <property type="term" value="C:cytosol"/>
    <property type="evidence" value="ECO:0007669"/>
    <property type="project" value="TreeGrafter"/>
</dbReference>
<accession>W9CM87</accession>
<dbReference type="Gene3D" id="3.40.50.10090">
    <property type="match status" value="2"/>
</dbReference>
<evidence type="ECO:0000256" key="1">
    <source>
        <dbReference type="SAM" id="MobiDB-lite"/>
    </source>
</evidence>
<dbReference type="OrthoDB" id="5595751at2759"/>
<keyword evidence="2" id="KW-0732">Signal</keyword>
<dbReference type="Proteomes" id="UP000019487">
    <property type="component" value="Unassembled WGS sequence"/>
</dbReference>
<evidence type="ECO:0000313" key="4">
    <source>
        <dbReference type="EMBL" id="ESZ97887.1"/>
    </source>
</evidence>
<evidence type="ECO:0000313" key="5">
    <source>
        <dbReference type="Proteomes" id="UP000019487"/>
    </source>
</evidence>
<keyword evidence="5" id="KW-1185">Reference proteome</keyword>
<feature type="domain" description="Tetrapyrrole biosynthesis uroporphyrinogen III synthase" evidence="3">
    <location>
        <begin position="133"/>
        <end position="400"/>
    </location>
</feature>